<organism evidence="2 3">
    <name type="scientific">Virgisporangium ochraceum</name>
    <dbReference type="NCBI Taxonomy" id="65505"/>
    <lineage>
        <taxon>Bacteria</taxon>
        <taxon>Bacillati</taxon>
        <taxon>Actinomycetota</taxon>
        <taxon>Actinomycetes</taxon>
        <taxon>Micromonosporales</taxon>
        <taxon>Micromonosporaceae</taxon>
        <taxon>Virgisporangium</taxon>
    </lineage>
</organism>
<comment type="caution">
    <text evidence="2">The sequence shown here is derived from an EMBL/GenBank/DDBJ whole genome shotgun (WGS) entry which is preliminary data.</text>
</comment>
<keyword evidence="3" id="KW-1185">Reference proteome</keyword>
<sequence length="184" mass="20097">MTLLHTPGDSPLYEADRQRLGYVANYTRLFALGPDVYRAWVALGTAVRTGMDERRYELVTLAAARRLGSRYCSLAHASVLRKRFFDDEELIAITVDRHASDLEPAEVAVMDFAEAIAADPSAATRADVDGLRAHGLSEVDIFHVIAAVAARRFFTAVLAAAHAVPDEAYDALDPALRDALDEPV</sequence>
<evidence type="ECO:0000313" key="3">
    <source>
        <dbReference type="Proteomes" id="UP000635606"/>
    </source>
</evidence>
<proteinExistence type="predicted"/>
<dbReference type="PANTHER" id="PTHR35446:SF2">
    <property type="entry name" value="CARBOXYMUCONOLACTONE DECARBOXYLASE-LIKE DOMAIN-CONTAINING PROTEIN"/>
    <property type="match status" value="1"/>
</dbReference>
<protein>
    <recommendedName>
        <fullName evidence="1">Carboxymuconolactone decarboxylase-like domain-containing protein</fullName>
    </recommendedName>
</protein>
<evidence type="ECO:0000313" key="2">
    <source>
        <dbReference type="EMBL" id="GIJ73610.1"/>
    </source>
</evidence>
<dbReference type="InterPro" id="IPR003779">
    <property type="entry name" value="CMD-like"/>
</dbReference>
<dbReference type="RefSeq" id="WP_203933430.1">
    <property type="nucleotide sequence ID" value="NZ_BOPH01000120.1"/>
</dbReference>
<dbReference type="Pfam" id="PF02627">
    <property type="entry name" value="CMD"/>
    <property type="match status" value="1"/>
</dbReference>
<dbReference type="InterPro" id="IPR029032">
    <property type="entry name" value="AhpD-like"/>
</dbReference>
<name>A0A8J4A581_9ACTN</name>
<feature type="domain" description="Carboxymuconolactone decarboxylase-like" evidence="1">
    <location>
        <begin position="34"/>
        <end position="114"/>
    </location>
</feature>
<accession>A0A8J4A581</accession>
<dbReference type="SUPFAM" id="SSF69118">
    <property type="entry name" value="AhpD-like"/>
    <property type="match status" value="1"/>
</dbReference>
<evidence type="ECO:0000259" key="1">
    <source>
        <dbReference type="Pfam" id="PF02627"/>
    </source>
</evidence>
<dbReference type="PANTHER" id="PTHR35446">
    <property type="entry name" value="SI:CH211-175M2.5"/>
    <property type="match status" value="1"/>
</dbReference>
<dbReference type="GO" id="GO:0051920">
    <property type="term" value="F:peroxiredoxin activity"/>
    <property type="evidence" value="ECO:0007669"/>
    <property type="project" value="InterPro"/>
</dbReference>
<dbReference type="Gene3D" id="1.20.1290.10">
    <property type="entry name" value="AhpD-like"/>
    <property type="match status" value="1"/>
</dbReference>
<gene>
    <name evidence="2" type="ORF">Voc01_085270</name>
</gene>
<dbReference type="Proteomes" id="UP000635606">
    <property type="component" value="Unassembled WGS sequence"/>
</dbReference>
<reference evidence="2" key="1">
    <citation type="submission" date="2021-01" db="EMBL/GenBank/DDBJ databases">
        <title>Whole genome shotgun sequence of Virgisporangium ochraceum NBRC 16418.</title>
        <authorList>
            <person name="Komaki H."/>
            <person name="Tamura T."/>
        </authorList>
    </citation>
    <scope>NUCLEOTIDE SEQUENCE</scope>
    <source>
        <strain evidence="2">NBRC 16418</strain>
    </source>
</reference>
<dbReference type="EMBL" id="BOPH01000120">
    <property type="protein sequence ID" value="GIJ73610.1"/>
    <property type="molecule type" value="Genomic_DNA"/>
</dbReference>
<dbReference type="AlphaFoldDB" id="A0A8J4A581"/>